<dbReference type="RefSeq" id="WP_149524162.1">
    <property type="nucleotide sequence ID" value="NZ_VTOU01000007.1"/>
</dbReference>
<accession>A0A5D9BX86</accession>
<gene>
    <name evidence="1" type="ORF">FYJ91_20385</name>
</gene>
<name>A0A5D9BX86_9SPHN</name>
<dbReference type="Pfam" id="PF05019">
    <property type="entry name" value="Coq4"/>
    <property type="match status" value="1"/>
</dbReference>
<evidence type="ECO:0000313" key="1">
    <source>
        <dbReference type="EMBL" id="TZG24188.1"/>
    </source>
</evidence>
<reference evidence="1 2" key="1">
    <citation type="submission" date="2019-08" db="EMBL/GenBank/DDBJ databases">
        <authorList>
            <person name="Wang G."/>
            <person name="Xu Z."/>
        </authorList>
    </citation>
    <scope>NUCLEOTIDE SEQUENCE [LARGE SCALE GENOMIC DNA]</scope>
    <source>
        <strain evidence="1 2">ZX</strain>
    </source>
</reference>
<comment type="caution">
    <text evidence="1">The sequence shown here is derived from an EMBL/GenBank/DDBJ whole genome shotgun (WGS) entry which is preliminary data.</text>
</comment>
<evidence type="ECO:0008006" key="3">
    <source>
        <dbReference type="Google" id="ProtNLM"/>
    </source>
</evidence>
<sequence>MEEAVSVRREEVDEAATVAENNARHQMSDKEAAYMRGRAEPVTSSVLISSSKYLNDPFYRETYAQFALRKPGPDLPATYLIPNMVKALSSQRDDQEYYALVQEERKTKPEFDAWLKRRRLSRYIPDEMRQYGPGTLGAMIRDWIEQSGMEINFMKAGMEPRNDLEYMAKRRVSHHDIEHMVTGFGPSALGEQALAVMNNVCTLAYFSPRLAKYINEATMFVTTTSLYRLHLHTTELMADSYDAWRQGIAAGQAIKKPLLLVDWEDYLDWQVEDIAADLGFERGPGDGWAYSNEVVGAGGY</sequence>
<proteinExistence type="predicted"/>
<keyword evidence="2" id="KW-1185">Reference proteome</keyword>
<protein>
    <recommendedName>
        <fullName evidence="3">Ubiquinone biosynthesis protein</fullName>
    </recommendedName>
</protein>
<organism evidence="1 2">
    <name type="scientific">Sphingomonas montanisoli</name>
    <dbReference type="NCBI Taxonomy" id="2606412"/>
    <lineage>
        <taxon>Bacteria</taxon>
        <taxon>Pseudomonadati</taxon>
        <taxon>Pseudomonadota</taxon>
        <taxon>Alphaproteobacteria</taxon>
        <taxon>Sphingomonadales</taxon>
        <taxon>Sphingomonadaceae</taxon>
        <taxon>Sphingomonas</taxon>
    </lineage>
</organism>
<evidence type="ECO:0000313" key="2">
    <source>
        <dbReference type="Proteomes" id="UP000322077"/>
    </source>
</evidence>
<dbReference type="InterPro" id="IPR007715">
    <property type="entry name" value="Coq4"/>
</dbReference>
<dbReference type="GO" id="GO:0006744">
    <property type="term" value="P:ubiquinone biosynthetic process"/>
    <property type="evidence" value="ECO:0007669"/>
    <property type="project" value="InterPro"/>
</dbReference>
<dbReference type="AlphaFoldDB" id="A0A5D9BX86"/>
<dbReference type="Proteomes" id="UP000322077">
    <property type="component" value="Unassembled WGS sequence"/>
</dbReference>
<dbReference type="EMBL" id="VTOU01000007">
    <property type="protein sequence ID" value="TZG24188.1"/>
    <property type="molecule type" value="Genomic_DNA"/>
</dbReference>